<protein>
    <recommendedName>
        <fullName evidence="2 4">Acylphosphatase</fullName>
        <ecNumber evidence="2 4">3.6.1.7</ecNumber>
    </recommendedName>
</protein>
<dbReference type="EC" id="3.6.1.7" evidence="2 4"/>
<name>A0ABV7GR83_9RHOB</name>
<dbReference type="PRINTS" id="PR00112">
    <property type="entry name" value="ACYLPHPHTASE"/>
</dbReference>
<dbReference type="PANTHER" id="PTHR47268:SF4">
    <property type="entry name" value="ACYLPHOSPHATASE"/>
    <property type="match status" value="1"/>
</dbReference>
<evidence type="ECO:0000259" key="7">
    <source>
        <dbReference type="PROSITE" id="PS51160"/>
    </source>
</evidence>
<evidence type="ECO:0000313" key="9">
    <source>
        <dbReference type="Proteomes" id="UP001595632"/>
    </source>
</evidence>
<evidence type="ECO:0000256" key="4">
    <source>
        <dbReference type="PROSITE-ProRule" id="PRU00520"/>
    </source>
</evidence>
<dbReference type="Pfam" id="PF00708">
    <property type="entry name" value="Acylphosphatase"/>
    <property type="match status" value="1"/>
</dbReference>
<comment type="catalytic activity">
    <reaction evidence="3 4 5">
        <text>an acyl phosphate + H2O = a carboxylate + phosphate + H(+)</text>
        <dbReference type="Rhea" id="RHEA:14965"/>
        <dbReference type="ChEBI" id="CHEBI:15377"/>
        <dbReference type="ChEBI" id="CHEBI:15378"/>
        <dbReference type="ChEBI" id="CHEBI:29067"/>
        <dbReference type="ChEBI" id="CHEBI:43474"/>
        <dbReference type="ChEBI" id="CHEBI:59918"/>
        <dbReference type="EC" id="3.6.1.7"/>
    </reaction>
</comment>
<comment type="caution">
    <text evidence="8">The sequence shown here is derived from an EMBL/GenBank/DDBJ whole genome shotgun (WGS) entry which is preliminary data.</text>
</comment>
<dbReference type="PROSITE" id="PS00151">
    <property type="entry name" value="ACYLPHOSPHATASE_2"/>
    <property type="match status" value="1"/>
</dbReference>
<keyword evidence="4 5" id="KW-0378">Hydrolase</keyword>
<dbReference type="RefSeq" id="WP_275633422.1">
    <property type="nucleotide sequence ID" value="NZ_JARGYD010000005.1"/>
</dbReference>
<dbReference type="InterPro" id="IPR001792">
    <property type="entry name" value="Acylphosphatase-like_dom"/>
</dbReference>
<dbReference type="InterPro" id="IPR017968">
    <property type="entry name" value="Acylphosphatase_CS"/>
</dbReference>
<dbReference type="Proteomes" id="UP001595632">
    <property type="component" value="Unassembled WGS sequence"/>
</dbReference>
<dbReference type="InterPro" id="IPR020456">
    <property type="entry name" value="Acylphosphatase"/>
</dbReference>
<dbReference type="Gene3D" id="3.30.70.100">
    <property type="match status" value="1"/>
</dbReference>
<evidence type="ECO:0000256" key="5">
    <source>
        <dbReference type="RuleBase" id="RU000553"/>
    </source>
</evidence>
<organism evidence="8 9">
    <name type="scientific">Psychromarinibacter halotolerans</name>
    <dbReference type="NCBI Taxonomy" id="1775175"/>
    <lineage>
        <taxon>Bacteria</taxon>
        <taxon>Pseudomonadati</taxon>
        <taxon>Pseudomonadota</taxon>
        <taxon>Alphaproteobacteria</taxon>
        <taxon>Rhodobacterales</taxon>
        <taxon>Paracoccaceae</taxon>
        <taxon>Psychromarinibacter</taxon>
    </lineage>
</organism>
<evidence type="ECO:0000256" key="1">
    <source>
        <dbReference type="ARBA" id="ARBA00005614"/>
    </source>
</evidence>
<dbReference type="PROSITE" id="PS51160">
    <property type="entry name" value="ACYLPHOSPHATASE_3"/>
    <property type="match status" value="1"/>
</dbReference>
<evidence type="ECO:0000256" key="3">
    <source>
        <dbReference type="ARBA" id="ARBA00047645"/>
    </source>
</evidence>
<evidence type="ECO:0000256" key="6">
    <source>
        <dbReference type="RuleBase" id="RU004168"/>
    </source>
</evidence>
<sequence>MDGTGLTAMADTLICARVSGKVQGVWFRAWTREQAVALGLRGWVRNEADGSVSALLVGPEDAVTRMVDLLHEGPNRARVDAVETRSATIAADEDFAGGFEIRR</sequence>
<feature type="active site" evidence="4">
    <location>
        <position position="46"/>
    </location>
</feature>
<evidence type="ECO:0000256" key="2">
    <source>
        <dbReference type="ARBA" id="ARBA00012150"/>
    </source>
</evidence>
<dbReference type="SUPFAM" id="SSF54975">
    <property type="entry name" value="Acylphosphatase/BLUF domain-like"/>
    <property type="match status" value="1"/>
</dbReference>
<proteinExistence type="inferred from homology"/>
<comment type="similarity">
    <text evidence="1 6">Belongs to the acylphosphatase family.</text>
</comment>
<dbReference type="PANTHER" id="PTHR47268">
    <property type="entry name" value="ACYLPHOSPHATASE"/>
    <property type="match status" value="1"/>
</dbReference>
<keyword evidence="9" id="KW-1185">Reference proteome</keyword>
<dbReference type="EMBL" id="JBHRTB010000010">
    <property type="protein sequence ID" value="MFC3142630.1"/>
    <property type="molecule type" value="Genomic_DNA"/>
</dbReference>
<feature type="active site" evidence="4">
    <location>
        <position position="28"/>
    </location>
</feature>
<evidence type="ECO:0000313" key="8">
    <source>
        <dbReference type="EMBL" id="MFC3142630.1"/>
    </source>
</evidence>
<accession>A0ABV7GR83</accession>
<gene>
    <name evidence="8" type="ORF">ACFOGP_07910</name>
</gene>
<dbReference type="InterPro" id="IPR036046">
    <property type="entry name" value="Acylphosphatase-like_dom_sf"/>
</dbReference>
<reference evidence="9" key="1">
    <citation type="journal article" date="2019" name="Int. J. Syst. Evol. Microbiol.">
        <title>The Global Catalogue of Microorganisms (GCM) 10K type strain sequencing project: providing services to taxonomists for standard genome sequencing and annotation.</title>
        <authorList>
            <consortium name="The Broad Institute Genomics Platform"/>
            <consortium name="The Broad Institute Genome Sequencing Center for Infectious Disease"/>
            <person name="Wu L."/>
            <person name="Ma J."/>
        </authorList>
    </citation>
    <scope>NUCLEOTIDE SEQUENCE [LARGE SCALE GENOMIC DNA]</scope>
    <source>
        <strain evidence="9">KCTC 52366</strain>
    </source>
</reference>
<dbReference type="PROSITE" id="PS00150">
    <property type="entry name" value="ACYLPHOSPHATASE_1"/>
    <property type="match status" value="1"/>
</dbReference>
<feature type="domain" description="Acylphosphatase-like" evidence="7">
    <location>
        <begin position="13"/>
        <end position="103"/>
    </location>
</feature>